<dbReference type="AlphaFoldDB" id="A0A834PCF7"/>
<evidence type="ECO:0000313" key="2">
    <source>
        <dbReference type="EMBL" id="KAF7435536.1"/>
    </source>
</evidence>
<name>A0A834PCF7_VESPE</name>
<reference evidence="2" key="1">
    <citation type="journal article" date="2020" name="G3 (Bethesda)">
        <title>High-Quality Assemblies for Three Invasive Social Wasps from the &lt;i&gt;Vespula&lt;/i&gt; Genus.</title>
        <authorList>
            <person name="Harrop T.W.R."/>
            <person name="Guhlin J."/>
            <person name="McLaughlin G.M."/>
            <person name="Permina E."/>
            <person name="Stockwell P."/>
            <person name="Gilligan J."/>
            <person name="Le Lec M.F."/>
            <person name="Gruber M.A.M."/>
            <person name="Quinn O."/>
            <person name="Lovegrove M."/>
            <person name="Duncan E.J."/>
            <person name="Remnant E.J."/>
            <person name="Van Eeckhoven J."/>
            <person name="Graham B."/>
            <person name="Knapp R.A."/>
            <person name="Langford K.W."/>
            <person name="Kronenberg Z."/>
            <person name="Press M.O."/>
            <person name="Eacker S.M."/>
            <person name="Wilson-Rankin E.E."/>
            <person name="Purcell J."/>
            <person name="Lester P.J."/>
            <person name="Dearden P.K."/>
        </authorList>
    </citation>
    <scope>NUCLEOTIDE SEQUENCE</scope>
    <source>
        <strain evidence="2">Volc-1</strain>
    </source>
</reference>
<feature type="region of interest" description="Disordered" evidence="1">
    <location>
        <begin position="97"/>
        <end position="118"/>
    </location>
</feature>
<dbReference type="Proteomes" id="UP000600918">
    <property type="component" value="Unassembled WGS sequence"/>
</dbReference>
<dbReference type="EMBL" id="JACSDY010000002">
    <property type="protein sequence ID" value="KAF7435536.1"/>
    <property type="molecule type" value="Genomic_DNA"/>
</dbReference>
<sequence length="183" mass="20162">MFLGGYVYGNQNQNSPPSPARGSIWGSAYSPFRNTNMPLQDITMSQTLPLTNVACTPAESGVSTDTCPTAPSAAMAGGERLNQFSFETMDRICEVSEKNKETGKKGKKRSVTSLRDDDHSPCQNSFIAISDYRKRFRLLGRRDEVLVKKGGTRSESLAWLHAKMISTVLLRVGQARLENCPPK</sequence>
<protein>
    <submittedName>
        <fullName evidence="2">Uncharacterized protein</fullName>
    </submittedName>
</protein>
<accession>A0A834PCF7</accession>
<comment type="caution">
    <text evidence="2">The sequence shown here is derived from an EMBL/GenBank/DDBJ whole genome shotgun (WGS) entry which is preliminary data.</text>
</comment>
<proteinExistence type="predicted"/>
<evidence type="ECO:0000256" key="1">
    <source>
        <dbReference type="SAM" id="MobiDB-lite"/>
    </source>
</evidence>
<gene>
    <name evidence="2" type="ORF">H0235_003727</name>
</gene>
<evidence type="ECO:0000313" key="3">
    <source>
        <dbReference type="Proteomes" id="UP000600918"/>
    </source>
</evidence>
<organism evidence="2 3">
    <name type="scientific">Vespula pensylvanica</name>
    <name type="common">Western yellow jacket</name>
    <name type="synonym">Wasp</name>
    <dbReference type="NCBI Taxonomy" id="30213"/>
    <lineage>
        <taxon>Eukaryota</taxon>
        <taxon>Metazoa</taxon>
        <taxon>Ecdysozoa</taxon>
        <taxon>Arthropoda</taxon>
        <taxon>Hexapoda</taxon>
        <taxon>Insecta</taxon>
        <taxon>Pterygota</taxon>
        <taxon>Neoptera</taxon>
        <taxon>Endopterygota</taxon>
        <taxon>Hymenoptera</taxon>
        <taxon>Apocrita</taxon>
        <taxon>Aculeata</taxon>
        <taxon>Vespoidea</taxon>
        <taxon>Vespidae</taxon>
        <taxon>Vespinae</taxon>
        <taxon>Vespula</taxon>
    </lineage>
</organism>
<keyword evidence="3" id="KW-1185">Reference proteome</keyword>